<dbReference type="PANTHER" id="PTHR35333:SF3">
    <property type="entry name" value="BETA-LACTAMASE-TYPE TRANSPEPTIDASE FOLD CONTAINING PROTEIN"/>
    <property type="match status" value="1"/>
</dbReference>
<dbReference type="RefSeq" id="WP_013227989.1">
    <property type="nucleotide sequence ID" value="NC_014318.1"/>
</dbReference>
<dbReference type="OrthoDB" id="3374590at2"/>
<name>A0A0H3DD09_AMYMU</name>
<dbReference type="InterPro" id="IPR045155">
    <property type="entry name" value="Beta-lactam_cat"/>
</dbReference>
<feature type="compositionally biased region" description="Low complexity" evidence="1">
    <location>
        <begin position="42"/>
        <end position="58"/>
    </location>
</feature>
<dbReference type="SUPFAM" id="SSF56601">
    <property type="entry name" value="beta-lactamase/transpeptidase-like"/>
    <property type="match status" value="1"/>
</dbReference>
<proteinExistence type="predicted"/>
<dbReference type="GO" id="GO:0046677">
    <property type="term" value="P:response to antibiotic"/>
    <property type="evidence" value="ECO:0007669"/>
    <property type="project" value="InterPro"/>
</dbReference>
<accession>A0A0H3DD09</accession>
<dbReference type="GeneID" id="92873864"/>
<dbReference type="KEGG" id="amd:AMED_6203"/>
<dbReference type="GO" id="GO:0030655">
    <property type="term" value="P:beta-lactam antibiotic catabolic process"/>
    <property type="evidence" value="ECO:0007669"/>
    <property type="project" value="InterPro"/>
</dbReference>
<dbReference type="eggNOG" id="COG2367">
    <property type="taxonomic scope" value="Bacteria"/>
</dbReference>
<dbReference type="PANTHER" id="PTHR35333">
    <property type="entry name" value="BETA-LACTAMASE"/>
    <property type="match status" value="1"/>
</dbReference>
<evidence type="ECO:0000256" key="1">
    <source>
        <dbReference type="SAM" id="MobiDB-lite"/>
    </source>
</evidence>
<dbReference type="Gene3D" id="3.40.710.10">
    <property type="entry name" value="DD-peptidase/beta-lactamase superfamily"/>
    <property type="match status" value="1"/>
</dbReference>
<dbReference type="PATRIC" id="fig|749927.5.peg.6450"/>
<evidence type="ECO:0000259" key="2">
    <source>
        <dbReference type="Pfam" id="PF13354"/>
    </source>
</evidence>
<sequence length="288" mass="31329">MRLSVVVVVGGVIFGAVAAATFLRPVNVPAAVERPVLSVSSPPDTAAPAPNARRAAPDPAEVKVAVDVRGDWSWALRELGTGAVVGDGTLRNTTESMIKSWLAVDFLASRRSRISAEDEARLTRMIRTSDDNAAQALYLRLGGDDSISRMIRTCGLRDTRIHPDWWSKTTMPATDATLLGQCVARGPGLSPQWRTKLLDLMRSVDAGNAFGIPEAPALEGRRPAVKNGWTRHGTWWTVDCLAIWDHWVLAVMVHYPDQGDEHRYGATVCKDVAQQLFGRSDISLAPGR</sequence>
<gene>
    <name evidence="3" type="ordered locus">AMED_6203</name>
</gene>
<reference evidence="3 4" key="1">
    <citation type="journal article" date="2010" name="Cell Res.">
        <title>Complete genome sequence of the rifamycin SV-producing Amycolatopsis mediterranei U32 revealed its genetic characteristics in phylogeny and metabolism.</title>
        <authorList>
            <person name="Zhao W."/>
            <person name="Zhong Y."/>
            <person name="Yuan H."/>
            <person name="Wang J."/>
            <person name="Zheng H."/>
            <person name="Wang Y."/>
            <person name="Cen X."/>
            <person name="Xu F."/>
            <person name="Bai J."/>
            <person name="Han X."/>
            <person name="Lu G."/>
            <person name="Zhu Y."/>
            <person name="Shao Z."/>
            <person name="Yan H."/>
            <person name="Li C."/>
            <person name="Peng N."/>
            <person name="Zhang Z."/>
            <person name="Zhang Y."/>
            <person name="Lin W."/>
            <person name="Fan Y."/>
            <person name="Qin Z."/>
            <person name="Hu Y."/>
            <person name="Zhu B."/>
            <person name="Wang S."/>
            <person name="Ding X."/>
            <person name="Zhao G.P."/>
        </authorList>
    </citation>
    <scope>NUCLEOTIDE SEQUENCE [LARGE SCALE GENOMIC DNA]</scope>
    <source>
        <strain evidence="4">U-32</strain>
    </source>
</reference>
<dbReference type="Proteomes" id="UP000000328">
    <property type="component" value="Chromosome"/>
</dbReference>
<evidence type="ECO:0000313" key="3">
    <source>
        <dbReference type="EMBL" id="ADJ47938.1"/>
    </source>
</evidence>
<evidence type="ECO:0000313" key="4">
    <source>
        <dbReference type="Proteomes" id="UP000000328"/>
    </source>
</evidence>
<feature type="domain" description="Beta-lactamase class A catalytic" evidence="2">
    <location>
        <begin position="122"/>
        <end position="206"/>
    </location>
</feature>
<dbReference type="GO" id="GO:0008800">
    <property type="term" value="F:beta-lactamase activity"/>
    <property type="evidence" value="ECO:0007669"/>
    <property type="project" value="InterPro"/>
</dbReference>
<dbReference type="InterPro" id="IPR012338">
    <property type="entry name" value="Beta-lactam/transpept-like"/>
</dbReference>
<dbReference type="EMBL" id="CP002000">
    <property type="protein sequence ID" value="ADJ47938.1"/>
    <property type="molecule type" value="Genomic_DNA"/>
</dbReference>
<dbReference type="Pfam" id="PF13354">
    <property type="entry name" value="Beta-lactamase2"/>
    <property type="match status" value="1"/>
</dbReference>
<dbReference type="InterPro" id="IPR000871">
    <property type="entry name" value="Beta-lactam_class-A"/>
</dbReference>
<dbReference type="HOGENOM" id="CLU_077675_0_0_11"/>
<organism evidence="3 4">
    <name type="scientific">Amycolatopsis mediterranei (strain U-32)</name>
    <dbReference type="NCBI Taxonomy" id="749927"/>
    <lineage>
        <taxon>Bacteria</taxon>
        <taxon>Bacillati</taxon>
        <taxon>Actinomycetota</taxon>
        <taxon>Actinomycetes</taxon>
        <taxon>Pseudonocardiales</taxon>
        <taxon>Pseudonocardiaceae</taxon>
        <taxon>Amycolatopsis</taxon>
    </lineage>
</organism>
<dbReference type="AlphaFoldDB" id="A0A0H3DD09"/>
<protein>
    <recommendedName>
        <fullName evidence="2">Beta-lactamase class A catalytic domain-containing protein</fullName>
    </recommendedName>
</protein>
<feature type="region of interest" description="Disordered" evidence="1">
    <location>
        <begin position="38"/>
        <end position="58"/>
    </location>
</feature>